<proteinExistence type="predicted"/>
<dbReference type="AlphaFoldDB" id="A0AAN7YAQ3"/>
<dbReference type="Proteomes" id="UP001309876">
    <property type="component" value="Unassembled WGS sequence"/>
</dbReference>
<accession>A0AAN7YAQ3</accession>
<protein>
    <recommendedName>
        <fullName evidence="4">Rhodopsin family protein</fullName>
    </recommendedName>
</protein>
<dbReference type="PANTHER" id="PTHR28139:SF1">
    <property type="entry name" value="UPF0768 PROTEIN YBL029C-A"/>
    <property type="match status" value="1"/>
</dbReference>
<comment type="caution">
    <text evidence="2">The sequence shown here is derived from an EMBL/GenBank/DDBJ whole genome shotgun (WGS) entry which is preliminary data.</text>
</comment>
<evidence type="ECO:0000313" key="2">
    <source>
        <dbReference type="EMBL" id="KAK5091707.1"/>
    </source>
</evidence>
<dbReference type="PANTHER" id="PTHR28139">
    <property type="entry name" value="UPF0768 PROTEIN YBL029C-A"/>
    <property type="match status" value="1"/>
</dbReference>
<dbReference type="EMBL" id="JAVRRJ010000001">
    <property type="protein sequence ID" value="KAK5091707.1"/>
    <property type="molecule type" value="Genomic_DNA"/>
</dbReference>
<evidence type="ECO:0000256" key="1">
    <source>
        <dbReference type="SAM" id="MobiDB-lite"/>
    </source>
</evidence>
<organism evidence="2 3">
    <name type="scientific">Lithohypha guttulata</name>
    <dbReference type="NCBI Taxonomy" id="1690604"/>
    <lineage>
        <taxon>Eukaryota</taxon>
        <taxon>Fungi</taxon>
        <taxon>Dikarya</taxon>
        <taxon>Ascomycota</taxon>
        <taxon>Pezizomycotina</taxon>
        <taxon>Eurotiomycetes</taxon>
        <taxon>Chaetothyriomycetidae</taxon>
        <taxon>Chaetothyriales</taxon>
        <taxon>Trichomeriaceae</taxon>
        <taxon>Lithohypha</taxon>
    </lineage>
</organism>
<keyword evidence="3" id="KW-1185">Reference proteome</keyword>
<feature type="region of interest" description="Disordered" evidence="1">
    <location>
        <begin position="89"/>
        <end position="138"/>
    </location>
</feature>
<evidence type="ECO:0000313" key="3">
    <source>
        <dbReference type="Proteomes" id="UP001309876"/>
    </source>
</evidence>
<gene>
    <name evidence="2" type="ORF">LTR05_001892</name>
</gene>
<sequence>MAFCITFGTQARYAQSAPDNRTEFTKNLKGAENITAQCRNCGNWSARCITRWPWFTLCFIPILPLATHKHTEVACHVCRFHQDIKDRPDVQGMIANGGQGQQPPPQQGPNSGWGGPPPPGQAGGYYGQGGQGPKPQYH</sequence>
<name>A0AAN7YAQ3_9EURO</name>
<feature type="compositionally biased region" description="Gly residues" evidence="1">
    <location>
        <begin position="121"/>
        <end position="132"/>
    </location>
</feature>
<evidence type="ECO:0008006" key="4">
    <source>
        <dbReference type="Google" id="ProtNLM"/>
    </source>
</evidence>
<reference evidence="2 3" key="1">
    <citation type="submission" date="2023-08" db="EMBL/GenBank/DDBJ databases">
        <title>Black Yeasts Isolated from many extreme environments.</title>
        <authorList>
            <person name="Coleine C."/>
            <person name="Stajich J.E."/>
            <person name="Selbmann L."/>
        </authorList>
    </citation>
    <scope>NUCLEOTIDE SEQUENCE [LARGE SCALE GENOMIC DNA]</scope>
    <source>
        <strain evidence="2 3">CCFEE 5910</strain>
    </source>
</reference>